<dbReference type="Gene3D" id="3.60.15.10">
    <property type="entry name" value="Ribonuclease Z/Hydroxyacylglutathione hydrolase-like"/>
    <property type="match status" value="1"/>
</dbReference>
<keyword evidence="2" id="KW-0479">Metal-binding</keyword>
<protein>
    <submittedName>
        <fullName evidence="6">MBL fold metallo-hydrolase</fullName>
    </submittedName>
</protein>
<evidence type="ECO:0000256" key="1">
    <source>
        <dbReference type="ARBA" id="ARBA00001947"/>
    </source>
</evidence>
<dbReference type="EMBL" id="DXGF01000035">
    <property type="protein sequence ID" value="HIW83081.1"/>
    <property type="molecule type" value="Genomic_DNA"/>
</dbReference>
<evidence type="ECO:0000256" key="3">
    <source>
        <dbReference type="ARBA" id="ARBA00022801"/>
    </source>
</evidence>
<dbReference type="AlphaFoldDB" id="A0A9D1RAP6"/>
<evidence type="ECO:0000313" key="6">
    <source>
        <dbReference type="EMBL" id="HIW83081.1"/>
    </source>
</evidence>
<keyword evidence="3" id="KW-0378">Hydrolase</keyword>
<dbReference type="PANTHER" id="PTHR46233">
    <property type="entry name" value="HYDROXYACYLGLUTATHIONE HYDROLASE GLOC"/>
    <property type="match status" value="1"/>
</dbReference>
<gene>
    <name evidence="6" type="ORF">H9873_01970</name>
</gene>
<evidence type="ECO:0000256" key="4">
    <source>
        <dbReference type="ARBA" id="ARBA00022833"/>
    </source>
</evidence>
<dbReference type="InterPro" id="IPR036866">
    <property type="entry name" value="RibonucZ/Hydroxyglut_hydro"/>
</dbReference>
<feature type="domain" description="Metallo-beta-lactamase" evidence="5">
    <location>
        <begin position="12"/>
        <end position="190"/>
    </location>
</feature>
<reference evidence="6" key="1">
    <citation type="journal article" date="2021" name="PeerJ">
        <title>Extensive microbial diversity within the chicken gut microbiome revealed by metagenomics and culture.</title>
        <authorList>
            <person name="Gilroy R."/>
            <person name="Ravi A."/>
            <person name="Getino M."/>
            <person name="Pursley I."/>
            <person name="Horton D.L."/>
            <person name="Alikhan N.F."/>
            <person name="Baker D."/>
            <person name="Gharbi K."/>
            <person name="Hall N."/>
            <person name="Watson M."/>
            <person name="Adriaenssens E.M."/>
            <person name="Foster-Nyarko E."/>
            <person name="Jarju S."/>
            <person name="Secka A."/>
            <person name="Antonio M."/>
            <person name="Oren A."/>
            <person name="Chaudhuri R.R."/>
            <person name="La Ragione R."/>
            <person name="Hildebrand F."/>
            <person name="Pallen M.J."/>
        </authorList>
    </citation>
    <scope>NUCLEOTIDE SEQUENCE</scope>
    <source>
        <strain evidence="6">ChiSxjej1B13-11762</strain>
    </source>
</reference>
<evidence type="ECO:0000313" key="7">
    <source>
        <dbReference type="Proteomes" id="UP000824263"/>
    </source>
</evidence>
<comment type="cofactor">
    <cofactor evidence="1">
        <name>Zn(2+)</name>
        <dbReference type="ChEBI" id="CHEBI:29105"/>
    </cofactor>
</comment>
<dbReference type="InterPro" id="IPR051453">
    <property type="entry name" value="MBL_Glyoxalase_II"/>
</dbReference>
<proteinExistence type="predicted"/>
<dbReference type="GO" id="GO:0046872">
    <property type="term" value="F:metal ion binding"/>
    <property type="evidence" value="ECO:0007669"/>
    <property type="project" value="UniProtKB-KW"/>
</dbReference>
<reference evidence="6" key="2">
    <citation type="submission" date="2021-04" db="EMBL/GenBank/DDBJ databases">
        <authorList>
            <person name="Gilroy R."/>
        </authorList>
    </citation>
    <scope>NUCLEOTIDE SEQUENCE</scope>
    <source>
        <strain evidence="6">ChiSxjej1B13-11762</strain>
    </source>
</reference>
<evidence type="ECO:0000256" key="2">
    <source>
        <dbReference type="ARBA" id="ARBA00022723"/>
    </source>
</evidence>
<dbReference type="PANTHER" id="PTHR46233:SF3">
    <property type="entry name" value="HYDROXYACYLGLUTATHIONE HYDROLASE GLOC"/>
    <property type="match status" value="1"/>
</dbReference>
<dbReference type="Pfam" id="PF00753">
    <property type="entry name" value="Lactamase_B"/>
    <property type="match status" value="1"/>
</dbReference>
<dbReference type="InterPro" id="IPR001279">
    <property type="entry name" value="Metallo-B-lactamas"/>
</dbReference>
<sequence length="206" mass="23091">MKIEKFVTGIISTNCYLVSNEKTRHAVIVDPASIPKALVKAVEEEDVKIEAALLTHGHFDHMMGLDALVKLWDVPVYVEEEDQEIMTDPRLNLSSTYTAGYTFSRAKSVKDGQILRLAGYDFQVLHTPGHTRGGCCYYVASEQVLFSGDTLFQMSVGRTDFPNSSTLDLIRSIREKLLPLPDETVVYPGHMGETTIGQERDYNPYL</sequence>
<comment type="caution">
    <text evidence="6">The sequence shown here is derived from an EMBL/GenBank/DDBJ whole genome shotgun (WGS) entry which is preliminary data.</text>
</comment>
<dbReference type="Proteomes" id="UP000824263">
    <property type="component" value="Unassembled WGS sequence"/>
</dbReference>
<organism evidence="6 7">
    <name type="scientific">Candidatus Dorea gallistercoris</name>
    <dbReference type="NCBI Taxonomy" id="2838542"/>
    <lineage>
        <taxon>Bacteria</taxon>
        <taxon>Bacillati</taxon>
        <taxon>Bacillota</taxon>
        <taxon>Clostridia</taxon>
        <taxon>Lachnospirales</taxon>
        <taxon>Lachnospiraceae</taxon>
        <taxon>Dorea</taxon>
    </lineage>
</organism>
<name>A0A9D1RAP6_9FIRM</name>
<dbReference type="SUPFAM" id="SSF56281">
    <property type="entry name" value="Metallo-hydrolase/oxidoreductase"/>
    <property type="match status" value="1"/>
</dbReference>
<dbReference type="GO" id="GO:0016787">
    <property type="term" value="F:hydrolase activity"/>
    <property type="evidence" value="ECO:0007669"/>
    <property type="project" value="UniProtKB-KW"/>
</dbReference>
<accession>A0A9D1RAP6</accession>
<dbReference type="CDD" id="cd06262">
    <property type="entry name" value="metallo-hydrolase-like_MBL-fold"/>
    <property type="match status" value="1"/>
</dbReference>
<keyword evidence="4" id="KW-0862">Zinc</keyword>
<dbReference type="SMART" id="SM00849">
    <property type="entry name" value="Lactamase_B"/>
    <property type="match status" value="1"/>
</dbReference>
<evidence type="ECO:0000259" key="5">
    <source>
        <dbReference type="SMART" id="SM00849"/>
    </source>
</evidence>